<dbReference type="SUPFAM" id="SSF51126">
    <property type="entry name" value="Pectin lyase-like"/>
    <property type="match status" value="1"/>
</dbReference>
<organism evidence="2 3">
    <name type="scientific">Nyssa sinensis</name>
    <dbReference type="NCBI Taxonomy" id="561372"/>
    <lineage>
        <taxon>Eukaryota</taxon>
        <taxon>Viridiplantae</taxon>
        <taxon>Streptophyta</taxon>
        <taxon>Embryophyta</taxon>
        <taxon>Tracheophyta</taxon>
        <taxon>Spermatophyta</taxon>
        <taxon>Magnoliopsida</taxon>
        <taxon>eudicotyledons</taxon>
        <taxon>Gunneridae</taxon>
        <taxon>Pentapetalae</taxon>
        <taxon>asterids</taxon>
        <taxon>Cornales</taxon>
        <taxon>Nyssaceae</taxon>
        <taxon>Nyssa</taxon>
    </lineage>
</organism>
<evidence type="ECO:0000256" key="1">
    <source>
        <dbReference type="ARBA" id="ARBA00022729"/>
    </source>
</evidence>
<dbReference type="PRINTS" id="PR00807">
    <property type="entry name" value="AMBALLERGEN"/>
</dbReference>
<sequence length="130" mass="15025">MPRCRRGYVHVVNNDFTMWEMYAIGGSGNPTINSQGNRYTAPSNPYAKEVTKRLDTAEEKWRAWNWRSEGDIMVNGAFFVASGEGVEAKYEKAYSVEPKSATFIDQLTMHAWCPRCQEQQPGQVEYCKWW</sequence>
<dbReference type="AlphaFoldDB" id="A0A5J4ZM24"/>
<dbReference type="OrthoDB" id="1581485at2759"/>
<dbReference type="PANTHER" id="PTHR31683:SF21">
    <property type="entry name" value="PECTATE LYASE 12-RELATED"/>
    <property type="match status" value="1"/>
</dbReference>
<evidence type="ECO:0000313" key="2">
    <source>
        <dbReference type="EMBL" id="KAA8518698.1"/>
    </source>
</evidence>
<dbReference type="InterPro" id="IPR011050">
    <property type="entry name" value="Pectin_lyase_fold/virulence"/>
</dbReference>
<protein>
    <recommendedName>
        <fullName evidence="4">Pectate lyase</fullName>
    </recommendedName>
</protein>
<proteinExistence type="predicted"/>
<dbReference type="Proteomes" id="UP000325577">
    <property type="component" value="Linkage Group LG7"/>
</dbReference>
<evidence type="ECO:0008006" key="4">
    <source>
        <dbReference type="Google" id="ProtNLM"/>
    </source>
</evidence>
<dbReference type="InterPro" id="IPR018082">
    <property type="entry name" value="AmbAllergen"/>
</dbReference>
<dbReference type="InterPro" id="IPR012334">
    <property type="entry name" value="Pectin_lyas_fold"/>
</dbReference>
<reference evidence="2 3" key="1">
    <citation type="submission" date="2019-09" db="EMBL/GenBank/DDBJ databases">
        <title>A chromosome-level genome assembly of the Chinese tupelo Nyssa sinensis.</title>
        <authorList>
            <person name="Yang X."/>
            <person name="Kang M."/>
            <person name="Yang Y."/>
            <person name="Xiong H."/>
            <person name="Wang M."/>
            <person name="Zhang Z."/>
            <person name="Wang Z."/>
            <person name="Wu H."/>
            <person name="Ma T."/>
            <person name="Liu J."/>
            <person name="Xi Z."/>
        </authorList>
    </citation>
    <scope>NUCLEOTIDE SEQUENCE [LARGE SCALE GENOMIC DNA]</scope>
    <source>
        <strain evidence="2">J267</strain>
        <tissue evidence="2">Leaf</tissue>
    </source>
</reference>
<keyword evidence="1" id="KW-0732">Signal</keyword>
<name>A0A5J4ZM24_9ASTE</name>
<accession>A0A5J4ZM24</accession>
<keyword evidence="3" id="KW-1185">Reference proteome</keyword>
<dbReference type="InterPro" id="IPR045032">
    <property type="entry name" value="PEL"/>
</dbReference>
<dbReference type="PANTHER" id="PTHR31683">
    <property type="entry name" value="PECTATE LYASE 18-RELATED"/>
    <property type="match status" value="1"/>
</dbReference>
<dbReference type="Gene3D" id="2.160.20.10">
    <property type="entry name" value="Single-stranded right-handed beta-helix, Pectin lyase-like"/>
    <property type="match status" value="1"/>
</dbReference>
<gene>
    <name evidence="2" type="ORF">F0562_016528</name>
</gene>
<dbReference type="GO" id="GO:0030570">
    <property type="term" value="F:pectate lyase activity"/>
    <property type="evidence" value="ECO:0007669"/>
    <property type="project" value="InterPro"/>
</dbReference>
<evidence type="ECO:0000313" key="3">
    <source>
        <dbReference type="Proteomes" id="UP000325577"/>
    </source>
</evidence>
<dbReference type="EMBL" id="CM018050">
    <property type="protein sequence ID" value="KAA8518698.1"/>
    <property type="molecule type" value="Genomic_DNA"/>
</dbReference>